<protein>
    <submittedName>
        <fullName evidence="1">Uncharacterized protein</fullName>
    </submittedName>
</protein>
<keyword evidence="2" id="KW-1185">Reference proteome</keyword>
<gene>
    <name evidence="1" type="ORF">GCM10023196_022710</name>
</gene>
<name>A0ABP8U594_9ACTN</name>
<evidence type="ECO:0000313" key="1">
    <source>
        <dbReference type="EMBL" id="GAA4624063.1"/>
    </source>
</evidence>
<organism evidence="1 2">
    <name type="scientific">Actinoallomurus vinaceus</name>
    <dbReference type="NCBI Taxonomy" id="1080074"/>
    <lineage>
        <taxon>Bacteria</taxon>
        <taxon>Bacillati</taxon>
        <taxon>Actinomycetota</taxon>
        <taxon>Actinomycetes</taxon>
        <taxon>Streptosporangiales</taxon>
        <taxon>Thermomonosporaceae</taxon>
        <taxon>Actinoallomurus</taxon>
    </lineage>
</organism>
<proteinExistence type="predicted"/>
<accession>A0ABP8U594</accession>
<dbReference type="Proteomes" id="UP001501442">
    <property type="component" value="Unassembled WGS sequence"/>
</dbReference>
<dbReference type="RefSeq" id="WP_345430666.1">
    <property type="nucleotide sequence ID" value="NZ_BAABHK010000003.1"/>
</dbReference>
<comment type="caution">
    <text evidence="1">The sequence shown here is derived from an EMBL/GenBank/DDBJ whole genome shotgun (WGS) entry which is preliminary data.</text>
</comment>
<reference evidence="2" key="1">
    <citation type="journal article" date="2019" name="Int. J. Syst. Evol. Microbiol.">
        <title>The Global Catalogue of Microorganisms (GCM) 10K type strain sequencing project: providing services to taxonomists for standard genome sequencing and annotation.</title>
        <authorList>
            <consortium name="The Broad Institute Genomics Platform"/>
            <consortium name="The Broad Institute Genome Sequencing Center for Infectious Disease"/>
            <person name="Wu L."/>
            <person name="Ma J."/>
        </authorList>
    </citation>
    <scope>NUCLEOTIDE SEQUENCE [LARGE SCALE GENOMIC DNA]</scope>
    <source>
        <strain evidence="2">JCM 17939</strain>
    </source>
</reference>
<dbReference type="EMBL" id="BAABHK010000003">
    <property type="protein sequence ID" value="GAA4624063.1"/>
    <property type="molecule type" value="Genomic_DNA"/>
</dbReference>
<sequence>MSWTLRDGISLHPMPFGGAFVLDGARPAARQIGSELAALLAGTDPAPADPPPPDLVSADLVSVDPVLVGPPPPALAAEIRAGVEEGWLIEEKTA</sequence>
<evidence type="ECO:0000313" key="2">
    <source>
        <dbReference type="Proteomes" id="UP001501442"/>
    </source>
</evidence>